<keyword evidence="3" id="KW-1185">Reference proteome</keyword>
<feature type="transmembrane region" description="Helical" evidence="1">
    <location>
        <begin position="165"/>
        <end position="184"/>
    </location>
</feature>
<dbReference type="Proteomes" id="UP000830454">
    <property type="component" value="Chromosome"/>
</dbReference>
<feature type="transmembrane region" description="Helical" evidence="1">
    <location>
        <begin position="374"/>
        <end position="398"/>
    </location>
</feature>
<evidence type="ECO:0000313" key="3">
    <source>
        <dbReference type="Proteomes" id="UP000830454"/>
    </source>
</evidence>
<dbReference type="InterPro" id="IPR043742">
    <property type="entry name" value="DUF5687"/>
</dbReference>
<proteinExistence type="predicted"/>
<accession>A0ABY4HS81</accession>
<feature type="transmembrane region" description="Helical" evidence="1">
    <location>
        <begin position="101"/>
        <end position="128"/>
    </location>
</feature>
<keyword evidence="1" id="KW-0472">Membrane</keyword>
<feature type="transmembrane region" description="Helical" evidence="1">
    <location>
        <begin position="274"/>
        <end position="292"/>
    </location>
</feature>
<keyword evidence="1" id="KW-1133">Transmembrane helix</keyword>
<keyword evidence="1" id="KW-0812">Transmembrane</keyword>
<feature type="transmembrane region" description="Helical" evidence="1">
    <location>
        <begin position="62"/>
        <end position="80"/>
    </location>
</feature>
<organism evidence="2 3">
    <name type="scientific">Flavobacterium sediminilitoris</name>
    <dbReference type="NCBI Taxonomy" id="2024526"/>
    <lineage>
        <taxon>Bacteria</taxon>
        <taxon>Pseudomonadati</taxon>
        <taxon>Bacteroidota</taxon>
        <taxon>Flavobacteriia</taxon>
        <taxon>Flavobacteriales</taxon>
        <taxon>Flavobacteriaceae</taxon>
        <taxon>Flavobacterium</taxon>
    </lineage>
</organism>
<evidence type="ECO:0000256" key="1">
    <source>
        <dbReference type="SAM" id="Phobius"/>
    </source>
</evidence>
<name>A0ABY4HS81_9FLAO</name>
<feature type="transmembrane region" description="Helical" evidence="1">
    <location>
        <begin position="419"/>
        <end position="438"/>
    </location>
</feature>
<feature type="transmembrane region" description="Helical" evidence="1">
    <location>
        <begin position="444"/>
        <end position="462"/>
    </location>
</feature>
<dbReference type="Pfam" id="PF18940">
    <property type="entry name" value="DUF5687"/>
    <property type="match status" value="1"/>
</dbReference>
<sequence length="489" mass="56867">MIKQFITLEWKAFFRSSSFSSNLALKILMIFGAIYFIGTFILLGIGSYFLIEKAGLEPFPTINQFIIYYLVFDLFIRFFFQKMPSLTIRPFLNQNIKKNKIVHYTLNKTILSFFNFIHWFFFIPFTIVLIKEGFPPLNSLFWGLSILLLIYCNNFIAILIDKKDIVFYIVAAIFGVLGILQYYAVFDITQYTNLFFENFYNYPYTILIPLFILSTLYYFTFKFFKSNLYLDAGLSVKQDDATTENFTWLDQLGSLATFLKNDIRLLKRNKRAKSTLLMSVMFLFYGLLFFTKSIEAYDAPVWKIFAGIFVSGGFLLNFGQFVPSWDSSYYPLMMTQNITYRDYLSSKWWLMVIATVISTLLASFYLYFGWEVYLAIVVGAIFNIGVSSHLVLLGGAYIKTPIDLTSNKNAFGDKKSFNIKTLLISLPKLALPMIVYAIGHYTLGWQYGYLFVAITGILGFTFKNKVFELIESIYKKEKYATIEAYKQKK</sequence>
<dbReference type="EMBL" id="CP090145">
    <property type="protein sequence ID" value="UOX35177.1"/>
    <property type="molecule type" value="Genomic_DNA"/>
</dbReference>
<reference evidence="2" key="2">
    <citation type="submission" date="2022-04" db="EMBL/GenBank/DDBJ databases">
        <title>Complete Genome Sequence of Flavobacterium sediminilitoris YSM-43, Isolated from a Tidal Sediment.</title>
        <authorList>
            <person name="Lee P.A."/>
        </authorList>
    </citation>
    <scope>NUCLEOTIDE SEQUENCE</scope>
    <source>
        <strain evidence="2">YSM-43</strain>
    </source>
</reference>
<feature type="transmembrane region" description="Helical" evidence="1">
    <location>
        <begin position="204"/>
        <end position="221"/>
    </location>
</feature>
<gene>
    <name evidence="2" type="ORF">LXD69_06585</name>
</gene>
<protein>
    <submittedName>
        <fullName evidence="2">DUF5687 family protein</fullName>
    </submittedName>
</protein>
<dbReference type="RefSeq" id="WP_246918372.1">
    <property type="nucleotide sequence ID" value="NZ_CP090145.1"/>
</dbReference>
<feature type="transmembrane region" description="Helical" evidence="1">
    <location>
        <begin position="304"/>
        <end position="327"/>
    </location>
</feature>
<feature type="transmembrane region" description="Helical" evidence="1">
    <location>
        <begin position="348"/>
        <end position="368"/>
    </location>
</feature>
<evidence type="ECO:0000313" key="2">
    <source>
        <dbReference type="EMBL" id="UOX35177.1"/>
    </source>
</evidence>
<feature type="transmembrane region" description="Helical" evidence="1">
    <location>
        <begin position="23"/>
        <end position="50"/>
    </location>
</feature>
<reference evidence="2" key="1">
    <citation type="submission" date="2021-12" db="EMBL/GenBank/DDBJ databases">
        <authorList>
            <person name="Cha I.-T."/>
            <person name="Lee K.-E."/>
            <person name="Park S.-J."/>
        </authorList>
    </citation>
    <scope>NUCLEOTIDE SEQUENCE</scope>
    <source>
        <strain evidence="2">YSM-43</strain>
    </source>
</reference>
<feature type="transmembrane region" description="Helical" evidence="1">
    <location>
        <begin position="140"/>
        <end position="160"/>
    </location>
</feature>